<dbReference type="EMBL" id="CYTK01000026">
    <property type="protein sequence ID" value="CUJ79166.1"/>
    <property type="molecule type" value="Genomic_DNA"/>
</dbReference>
<evidence type="ECO:0000313" key="4">
    <source>
        <dbReference type="EMBL" id="CUJ79166.1"/>
    </source>
</evidence>
<dbReference type="PANTHER" id="PTHR32332">
    <property type="entry name" value="2-NITROPROPANE DIOXYGENASE"/>
    <property type="match status" value="1"/>
</dbReference>
<organism evidence="4 5">
    <name type="scientific">Achromobacter aegrifaciens</name>
    <dbReference type="NCBI Taxonomy" id="1287736"/>
    <lineage>
        <taxon>Bacteria</taxon>
        <taxon>Pseudomonadati</taxon>
        <taxon>Pseudomonadota</taxon>
        <taxon>Betaproteobacteria</taxon>
        <taxon>Burkholderiales</taxon>
        <taxon>Alcaligenaceae</taxon>
        <taxon>Achromobacter</taxon>
    </lineage>
</organism>
<dbReference type="EC" id="1.13.12.16" evidence="4"/>
<protein>
    <submittedName>
        <fullName evidence="4">Nitronate monooxygenase</fullName>
        <ecNumber evidence="4">1.13.12.16</ecNumber>
    </submittedName>
</protein>
<dbReference type="Proteomes" id="UP000044098">
    <property type="component" value="Unassembled WGS sequence"/>
</dbReference>
<evidence type="ECO:0000256" key="3">
    <source>
        <dbReference type="ARBA" id="ARBA00023002"/>
    </source>
</evidence>
<evidence type="ECO:0000256" key="1">
    <source>
        <dbReference type="ARBA" id="ARBA00022630"/>
    </source>
</evidence>
<dbReference type="PANTHER" id="PTHR32332:SF38">
    <property type="entry name" value="MONOOXYGENASE RV1533-RELATED"/>
    <property type="match status" value="1"/>
</dbReference>
<evidence type="ECO:0000313" key="5">
    <source>
        <dbReference type="Proteomes" id="UP000044098"/>
    </source>
</evidence>
<dbReference type="Pfam" id="PF03060">
    <property type="entry name" value="NMO"/>
    <property type="match status" value="1"/>
</dbReference>
<evidence type="ECO:0000256" key="2">
    <source>
        <dbReference type="ARBA" id="ARBA00022643"/>
    </source>
</evidence>
<dbReference type="SUPFAM" id="SSF51412">
    <property type="entry name" value="Inosine monophosphate dehydrogenase (IMPDH)"/>
    <property type="match status" value="1"/>
</dbReference>
<gene>
    <name evidence="4" type="ORF">ERS370000_06384</name>
</gene>
<dbReference type="GO" id="GO:0018580">
    <property type="term" value="F:nitronate monooxygenase activity"/>
    <property type="evidence" value="ECO:0007669"/>
    <property type="project" value="UniProtKB-EC"/>
</dbReference>
<keyword evidence="3 4" id="KW-0560">Oxidoreductase</keyword>
<dbReference type="Gene3D" id="3.20.20.70">
    <property type="entry name" value="Aldolase class I"/>
    <property type="match status" value="1"/>
</dbReference>
<keyword evidence="2" id="KW-0288">FMN</keyword>
<sequence>MSTPLNTTLCRRLGIRYPIFGFSHSVDVTVALANAGCFPIYGATRDMPDEIVSHLKEIRERIGTGKFGVDLLLPSGVGSETDRAAVVAGLPAENKAFIEQLRTKYNVPPATKATFFSSQIRSQQLFAEQIDAVLGSSADAFAAGIGLPASVIQRAAQCGKFTISLVGSAKHAVAAKTAGVDLIVAQGADAGGHTGPIGTYSLVPQVVEAAGDVPVLAAGGVGHGRHIAAAFGLGAQGVWLGTAWLTSREHAFNEILLRQVLAARGEDTVISKSHSGKSARLIRSAWTDEWEAPSAPKPLPMPYQQVLTGELLAAVEEHGIEALSYTGAGQGVGWFNELKTVDEIVERLVSETQGALDQMNARLSGN</sequence>
<dbReference type="RefSeq" id="WP_054459468.1">
    <property type="nucleotide sequence ID" value="NZ_CYTK01000026.1"/>
</dbReference>
<proteinExistence type="predicted"/>
<keyword evidence="1" id="KW-0285">Flavoprotein</keyword>
<reference evidence="4 5" key="1">
    <citation type="submission" date="2015-09" db="EMBL/GenBank/DDBJ databases">
        <authorList>
            <consortium name="Pathogen Informatics"/>
        </authorList>
    </citation>
    <scope>NUCLEOTIDE SEQUENCE [LARGE SCALE GENOMIC DNA]</scope>
    <source>
        <strain evidence="4 5">2789STDY5608625</strain>
    </source>
</reference>
<dbReference type="CDD" id="cd04730">
    <property type="entry name" value="NPD_like"/>
    <property type="match status" value="1"/>
</dbReference>
<dbReference type="InterPro" id="IPR004136">
    <property type="entry name" value="NMO"/>
</dbReference>
<comment type="caution">
    <text evidence="4">The sequence shown here is derived from an EMBL/GenBank/DDBJ whole genome shotgun (WGS) entry which is preliminary data.</text>
</comment>
<dbReference type="InterPro" id="IPR013785">
    <property type="entry name" value="Aldolase_TIM"/>
</dbReference>
<name>A0AAD2J6M3_ACHAE</name>
<keyword evidence="4" id="KW-0503">Monooxygenase</keyword>
<dbReference type="AlphaFoldDB" id="A0AAD2J6M3"/>
<accession>A0AAD2J6M3</accession>